<keyword evidence="2 3" id="KW-0802">TPR repeat</keyword>
<name>A0A7C5AN62_9BACT</name>
<dbReference type="PANTHER" id="PTHR44858:SF1">
    <property type="entry name" value="UDP-N-ACETYLGLUCOSAMINE--PEPTIDE N-ACETYLGLUCOSAMINYLTRANSFERASE SPINDLY-RELATED"/>
    <property type="match status" value="1"/>
</dbReference>
<keyword evidence="1" id="KW-0677">Repeat</keyword>
<proteinExistence type="predicted"/>
<keyword evidence="5" id="KW-1133">Transmembrane helix</keyword>
<gene>
    <name evidence="6" type="ORF">ENW48_10760</name>
</gene>
<dbReference type="Gene3D" id="1.25.40.10">
    <property type="entry name" value="Tetratricopeptide repeat domain"/>
    <property type="match status" value="2"/>
</dbReference>
<keyword evidence="5" id="KW-0812">Transmembrane</keyword>
<reference evidence="6" key="1">
    <citation type="journal article" date="2020" name="mSystems">
        <title>Genome- and Community-Level Interaction Insights into Carbon Utilization and Element Cycling Functions of Hydrothermarchaeota in Hydrothermal Sediment.</title>
        <authorList>
            <person name="Zhou Z."/>
            <person name="Liu Y."/>
            <person name="Xu W."/>
            <person name="Pan J."/>
            <person name="Luo Z.H."/>
            <person name="Li M."/>
        </authorList>
    </citation>
    <scope>NUCLEOTIDE SEQUENCE [LARGE SCALE GENOMIC DNA]</scope>
    <source>
        <strain evidence="6">SpSt-853</strain>
    </source>
</reference>
<dbReference type="InterPro" id="IPR050498">
    <property type="entry name" value="Ycf3"/>
</dbReference>
<dbReference type="InterPro" id="IPR019734">
    <property type="entry name" value="TPR_rpt"/>
</dbReference>
<protein>
    <submittedName>
        <fullName evidence="6">Tetratricopeptide repeat protein</fullName>
    </submittedName>
</protein>
<comment type="caution">
    <text evidence="6">The sequence shown here is derived from an EMBL/GenBank/DDBJ whole genome shotgun (WGS) entry which is preliminary data.</text>
</comment>
<feature type="compositionally biased region" description="Basic and acidic residues" evidence="4">
    <location>
        <begin position="7"/>
        <end position="18"/>
    </location>
</feature>
<dbReference type="InterPro" id="IPR011990">
    <property type="entry name" value="TPR-like_helical_dom_sf"/>
</dbReference>
<sequence>MTFCFTERQEDGSLRPEARGGSSFPVLPGVRFGRNGVARRKKILWGFSLLIMILAALAPARAQDLLEQGLAAKKAKEYDKAVELLGNYLKKYPHTPEAWEARALSLAALGRGEEALRDLDMGLTYNSKNISLMMAKGKILAEMERRQDAIAAFSQVLALDPGNTEALKERAENLIQEGQAYQAILDLNRAITLAPADPWSYHKLGMAELCLNHFREAAEAMSTAIRLSPQTALFYFARGEIYLRHLDDREKAKADFKKGCDLGHPLCCRELELLAARKSEEETSTKPGKGN</sequence>
<keyword evidence="5" id="KW-0472">Membrane</keyword>
<evidence type="ECO:0000256" key="4">
    <source>
        <dbReference type="SAM" id="MobiDB-lite"/>
    </source>
</evidence>
<evidence type="ECO:0000256" key="1">
    <source>
        <dbReference type="ARBA" id="ARBA00022737"/>
    </source>
</evidence>
<dbReference type="AlphaFoldDB" id="A0A7C5AN62"/>
<evidence type="ECO:0000256" key="3">
    <source>
        <dbReference type="PROSITE-ProRule" id="PRU00339"/>
    </source>
</evidence>
<accession>A0A7C5AN62</accession>
<evidence type="ECO:0000313" key="6">
    <source>
        <dbReference type="EMBL" id="HGZ12675.1"/>
    </source>
</evidence>
<feature type="repeat" description="TPR" evidence="3">
    <location>
        <begin position="198"/>
        <end position="231"/>
    </location>
</feature>
<dbReference type="SUPFAM" id="SSF48452">
    <property type="entry name" value="TPR-like"/>
    <property type="match status" value="1"/>
</dbReference>
<evidence type="ECO:0000256" key="2">
    <source>
        <dbReference type="ARBA" id="ARBA00022803"/>
    </source>
</evidence>
<dbReference type="Pfam" id="PF13432">
    <property type="entry name" value="TPR_16"/>
    <property type="match status" value="3"/>
</dbReference>
<evidence type="ECO:0000256" key="5">
    <source>
        <dbReference type="SAM" id="Phobius"/>
    </source>
</evidence>
<dbReference type="SMART" id="SM00028">
    <property type="entry name" value="TPR"/>
    <property type="match status" value="6"/>
</dbReference>
<feature type="repeat" description="TPR" evidence="3">
    <location>
        <begin position="130"/>
        <end position="163"/>
    </location>
</feature>
<dbReference type="PROSITE" id="PS50005">
    <property type="entry name" value="TPR"/>
    <property type="match status" value="2"/>
</dbReference>
<dbReference type="EMBL" id="DTKJ01000074">
    <property type="protein sequence ID" value="HGZ12675.1"/>
    <property type="molecule type" value="Genomic_DNA"/>
</dbReference>
<dbReference type="PANTHER" id="PTHR44858">
    <property type="entry name" value="TETRATRICOPEPTIDE REPEAT PROTEIN 6"/>
    <property type="match status" value="1"/>
</dbReference>
<feature type="transmembrane region" description="Helical" evidence="5">
    <location>
        <begin position="43"/>
        <end position="60"/>
    </location>
</feature>
<feature type="region of interest" description="Disordered" evidence="4">
    <location>
        <begin position="1"/>
        <end position="20"/>
    </location>
</feature>
<organism evidence="6">
    <name type="scientific">Desulfobacca acetoxidans</name>
    <dbReference type="NCBI Taxonomy" id="60893"/>
    <lineage>
        <taxon>Bacteria</taxon>
        <taxon>Pseudomonadati</taxon>
        <taxon>Thermodesulfobacteriota</taxon>
        <taxon>Desulfobaccia</taxon>
        <taxon>Desulfobaccales</taxon>
        <taxon>Desulfobaccaceae</taxon>
        <taxon>Desulfobacca</taxon>
    </lineage>
</organism>